<sequence>MSMPNVPDVKPDIELTREQVVHLLLASIAMEELGLAHIINAEGEKLQYVLAKPCLPTCTLLKVNESVDHLLRTLIHKELLLQIKLELVSKLVPCHVCEDECEEREECKGCEECGECEECEE</sequence>
<dbReference type="eggNOG" id="ENOG50333YT">
    <property type="taxonomic scope" value="Bacteria"/>
</dbReference>
<reference evidence="2" key="1">
    <citation type="submission" date="2009-09" db="EMBL/GenBank/DDBJ databases">
        <title>The complete chromosome of Alicyclobacillus acidocaldarius subsp. acidocaldarius DSM 446.</title>
        <authorList>
            <consortium name="US DOE Joint Genome Institute (JGI-PGF)"/>
            <person name="Lucas S."/>
            <person name="Copeland A."/>
            <person name="Lapidus A."/>
            <person name="Glavina del Rio T."/>
            <person name="Dalin E."/>
            <person name="Tice H."/>
            <person name="Bruce D."/>
            <person name="Goodwin L."/>
            <person name="Pitluck S."/>
            <person name="Kyrpides N."/>
            <person name="Mavromatis K."/>
            <person name="Ivanova N."/>
            <person name="Ovchinnikova G."/>
            <person name="Chertkov O."/>
            <person name="Sims D."/>
            <person name="Brettin T."/>
            <person name="Detter J.C."/>
            <person name="Han C."/>
            <person name="Larimer F."/>
            <person name="Land M."/>
            <person name="Hauser L."/>
            <person name="Markowitz V."/>
            <person name="Cheng J.-F."/>
            <person name="Hugenholtz P."/>
            <person name="Woyke T."/>
            <person name="Wu D."/>
            <person name="Pukall R."/>
            <person name="Klenk H.-P."/>
            <person name="Eisen J.A."/>
        </authorList>
    </citation>
    <scope>NUCLEOTIDE SEQUENCE [LARGE SCALE GENOMIC DNA]</scope>
    <source>
        <strain evidence="2">ATCC 27009 / DSM 446 / BCRC 14685 / JCM 5260 / KCTC 1825 / NBRC 15652 / NCIMB 11725 / NRRL B-14509 / 104-IA</strain>
    </source>
</reference>
<dbReference type="Proteomes" id="UP000001917">
    <property type="component" value="Chromosome"/>
</dbReference>
<dbReference type="InterPro" id="IPR058705">
    <property type="entry name" value="A_ENA"/>
</dbReference>
<reference evidence="1 2" key="2">
    <citation type="journal article" date="2010" name="Stand. Genomic Sci.">
        <title>Complete genome sequence of Alicyclobacillus acidocaldarius type strain (104-IA).</title>
        <authorList>
            <person name="Mavromatis K."/>
            <person name="Sikorski J."/>
            <person name="Lapidus A."/>
            <person name="Glavina Del Rio T."/>
            <person name="Copeland A."/>
            <person name="Tice H."/>
            <person name="Cheng J.F."/>
            <person name="Lucas S."/>
            <person name="Chen F."/>
            <person name="Nolan M."/>
            <person name="Bruce D."/>
            <person name="Goodwin L."/>
            <person name="Pitluck S."/>
            <person name="Ivanova N."/>
            <person name="Ovchinnikova G."/>
            <person name="Pati A."/>
            <person name="Chen A."/>
            <person name="Palaniappan K."/>
            <person name="Land M."/>
            <person name="Hauser L."/>
            <person name="Chang Y.J."/>
            <person name="Jeffries C.D."/>
            <person name="Chain P."/>
            <person name="Meincke L."/>
            <person name="Sims D."/>
            <person name="Chertkov O."/>
            <person name="Han C."/>
            <person name="Brettin T."/>
            <person name="Detter J.C."/>
            <person name="Wahrenburg C."/>
            <person name="Rohde M."/>
            <person name="Pukall R."/>
            <person name="Goker M."/>
            <person name="Bristow J."/>
            <person name="Eisen J.A."/>
            <person name="Markowitz V."/>
            <person name="Hugenholtz P."/>
            <person name="Klenk H.P."/>
            <person name="Kyrpides N.C."/>
        </authorList>
    </citation>
    <scope>NUCLEOTIDE SEQUENCE [LARGE SCALE GENOMIC DNA]</scope>
    <source>
        <strain evidence="2">ATCC 27009 / DSM 446 / BCRC 14685 / JCM 5260 / KCTC 1825 / NBRC 15652 / NCIMB 11725 / NRRL B-14509 / 104-IA</strain>
    </source>
</reference>
<dbReference type="AlphaFoldDB" id="C8WSM8"/>
<organism evidence="1 2">
    <name type="scientific">Alicyclobacillus acidocaldarius subsp. acidocaldarius (strain ATCC 27009 / DSM 446 / BCRC 14685 / JCM 5260 / KCTC 1825 / NBRC 15652 / NCIMB 11725 / NRRL B-14509 / 104-IA)</name>
    <name type="common">Bacillus acidocaldarius</name>
    <dbReference type="NCBI Taxonomy" id="521098"/>
    <lineage>
        <taxon>Bacteria</taxon>
        <taxon>Bacillati</taxon>
        <taxon>Bacillota</taxon>
        <taxon>Bacilli</taxon>
        <taxon>Bacillales</taxon>
        <taxon>Alicyclobacillaceae</taxon>
        <taxon>Alicyclobacillus</taxon>
    </lineage>
</organism>
<evidence type="ECO:0000313" key="1">
    <source>
        <dbReference type="EMBL" id="ACV59513.1"/>
    </source>
</evidence>
<name>C8WSM8_ALIAD</name>
<dbReference type="EMBL" id="CP001727">
    <property type="protein sequence ID" value="ACV59513.1"/>
    <property type="molecule type" value="Genomic_DNA"/>
</dbReference>
<dbReference type="KEGG" id="aac:Aaci_2508"/>
<accession>C8WSM8</accession>
<evidence type="ECO:0000313" key="2">
    <source>
        <dbReference type="Proteomes" id="UP000001917"/>
    </source>
</evidence>
<keyword evidence="2" id="KW-1185">Reference proteome</keyword>
<dbReference type="STRING" id="521098.Aaci_2508"/>
<protein>
    <submittedName>
        <fullName evidence="1">Uncharacterized protein</fullName>
    </submittedName>
</protein>
<gene>
    <name evidence="1" type="ordered locus">Aaci_2508</name>
</gene>
<dbReference type="Pfam" id="PF26595">
    <property type="entry name" value="A_ENA"/>
    <property type="match status" value="1"/>
</dbReference>
<proteinExistence type="predicted"/>
<dbReference type="HOGENOM" id="CLU_121313_1_0_9"/>